<dbReference type="KEGG" id="dpf:ON006_15240"/>
<dbReference type="SUPFAM" id="SSF56935">
    <property type="entry name" value="Porins"/>
    <property type="match status" value="1"/>
</dbReference>
<name>A0A9E8SSF4_9BACT</name>
<dbReference type="AlphaFoldDB" id="A0A9E8SSF4"/>
<proteinExistence type="predicted"/>
<accession>A0A9E8SSF4</accession>
<dbReference type="Pfam" id="PF13620">
    <property type="entry name" value="CarboxypepD_reg"/>
    <property type="match status" value="1"/>
</dbReference>
<dbReference type="EMBL" id="CP112998">
    <property type="protein sequence ID" value="WAC15287.1"/>
    <property type="molecule type" value="Genomic_DNA"/>
</dbReference>
<evidence type="ECO:0000256" key="1">
    <source>
        <dbReference type="SAM" id="SignalP"/>
    </source>
</evidence>
<sequence length="816" mass="91258">MKTLLTAIFLLVTILAASAQTDENTISGAVRDTRNEVIPGATVKLLKAADSSMVQGEITDIDGKFRFKNVSPATYMISITAMGQKPFVSVSVTLDEAHPSITMPPVILLPAKDIELNEVTIKAKKPLIVQEIDRTVVNVESMISSATSNTLEILGKTPGVTVSTNGDISLNGKGGVMVLIDGRSTYMSGQDLAAYLKSLPGGVLDKIELIDNPPARYDAAGNAIIDIRLKKSRAGGLTGSVSFGASMGKYARNNDAVNLNYNRKKVNLFANLGYNHEKNYSLDAYDRRFYTIDSKPSSFVDLVNNQTSQNNGFNANFGMDFAATPKTTYGLIINLNGGKRKGTLDYESTNFNATHQSDALGSGSNRAQDRRDNKGFNLNMLHKFNTTGRELAVDANYLRYDSQGNQTIRNSTFDPKGAVTGREEFLYYIPSLINIYTAKADYTHPLKNKAKMEAGFKSSIVDNDIVFDHFNVNEGIQTIDNRRSNHFKYHENINAAYINGQKSWSRFGVQLGMRVENTEARGNQIGNDSVPGMRFFKSYTGLFPSAFLSYKLDKKGNNTLVLMAVRRINRPNYQLLNPFVVFKDQYSYGSGNPMVTPQYQNRIELKYQHKQFLNMGLSYNKFTDVIFQTTQAVGEIFTTRPENIANGYMVLLNTTVSVSPTKWWYTNTTLRLSRMKIQGPVYTEQLSFETNVARLELNNYFTMKNGWTAELGGYYASRDLNGQTVTSGMYRVNAAIQKKIWKGKGNISLSAEDIFHTWIYHNRSLSLRQSEYFQTSESDTQRVGLSLSYRFGKDTFARKRRHNNNASDDEKGRIDQ</sequence>
<gene>
    <name evidence="3" type="ORF">ON006_15240</name>
</gene>
<dbReference type="SUPFAM" id="SSF49464">
    <property type="entry name" value="Carboxypeptidase regulatory domain-like"/>
    <property type="match status" value="1"/>
</dbReference>
<feature type="signal peptide" evidence="1">
    <location>
        <begin position="1"/>
        <end position="19"/>
    </location>
</feature>
<feature type="domain" description="Outer membrane protein beta-barrel" evidence="2">
    <location>
        <begin position="382"/>
        <end position="789"/>
    </location>
</feature>
<dbReference type="RefSeq" id="WP_244823070.1">
    <property type="nucleotide sequence ID" value="NZ_CP112998.1"/>
</dbReference>
<dbReference type="Gene3D" id="2.60.40.1120">
    <property type="entry name" value="Carboxypeptidase-like, regulatory domain"/>
    <property type="match status" value="1"/>
</dbReference>
<evidence type="ECO:0000313" key="3">
    <source>
        <dbReference type="EMBL" id="WAC15287.1"/>
    </source>
</evidence>
<evidence type="ECO:0000259" key="2">
    <source>
        <dbReference type="Pfam" id="PF14905"/>
    </source>
</evidence>
<reference evidence="3" key="1">
    <citation type="submission" date="2022-11" db="EMBL/GenBank/DDBJ databases">
        <title>Dyadobacter pollutisoli sp. nov., isolated from plastic dumped soil.</title>
        <authorList>
            <person name="Kim J.M."/>
            <person name="Kim K.R."/>
            <person name="Lee J.K."/>
            <person name="Hao L."/>
            <person name="Jeon C.O."/>
        </authorList>
    </citation>
    <scope>NUCLEOTIDE SEQUENCE</scope>
    <source>
        <strain evidence="3">U1</strain>
    </source>
</reference>
<organism evidence="3 4">
    <name type="scientific">Dyadobacter pollutisoli</name>
    <dbReference type="NCBI Taxonomy" id="2910158"/>
    <lineage>
        <taxon>Bacteria</taxon>
        <taxon>Pseudomonadati</taxon>
        <taxon>Bacteroidota</taxon>
        <taxon>Cytophagia</taxon>
        <taxon>Cytophagales</taxon>
        <taxon>Spirosomataceae</taxon>
        <taxon>Dyadobacter</taxon>
    </lineage>
</organism>
<keyword evidence="4" id="KW-1185">Reference proteome</keyword>
<protein>
    <submittedName>
        <fullName evidence="3">Outer membrane beta-barrel protein</fullName>
    </submittedName>
</protein>
<dbReference type="InterPro" id="IPR008969">
    <property type="entry name" value="CarboxyPept-like_regulatory"/>
</dbReference>
<dbReference type="Proteomes" id="UP001164653">
    <property type="component" value="Chromosome"/>
</dbReference>
<evidence type="ECO:0000313" key="4">
    <source>
        <dbReference type="Proteomes" id="UP001164653"/>
    </source>
</evidence>
<dbReference type="Pfam" id="PF14905">
    <property type="entry name" value="OMP_b-brl_3"/>
    <property type="match status" value="1"/>
</dbReference>
<feature type="chain" id="PRO_5038478050" evidence="1">
    <location>
        <begin position="20"/>
        <end position="816"/>
    </location>
</feature>
<keyword evidence="1" id="KW-0732">Signal</keyword>
<dbReference type="InterPro" id="IPR041700">
    <property type="entry name" value="OMP_b-brl_3"/>
</dbReference>